<dbReference type="Proteomes" id="UP000758603">
    <property type="component" value="Unassembled WGS sequence"/>
</dbReference>
<keyword evidence="4" id="KW-0862">Zinc</keyword>
<evidence type="ECO:0000313" key="6">
    <source>
        <dbReference type="Proteomes" id="UP000758603"/>
    </source>
</evidence>
<name>A0A9P8RLX6_9PEZI</name>
<dbReference type="AlphaFoldDB" id="A0A9P8RLX6"/>
<dbReference type="PANTHER" id="PTHR43175:SF3">
    <property type="entry name" value="CARBON DISULFIDE HYDROLASE"/>
    <property type="match status" value="1"/>
</dbReference>
<dbReference type="GeneID" id="70125662"/>
<comment type="similarity">
    <text evidence="2">Belongs to the beta-class carbonic anhydrase family.</text>
</comment>
<dbReference type="InterPro" id="IPR036874">
    <property type="entry name" value="Carbonic_anhydrase_sf"/>
</dbReference>
<dbReference type="GO" id="GO:0008270">
    <property type="term" value="F:zinc ion binding"/>
    <property type="evidence" value="ECO:0007669"/>
    <property type="project" value="InterPro"/>
</dbReference>
<dbReference type="EMBL" id="JAGPXC010000009">
    <property type="protein sequence ID" value="KAH6646678.1"/>
    <property type="molecule type" value="Genomic_DNA"/>
</dbReference>
<evidence type="ECO:0000256" key="1">
    <source>
        <dbReference type="ARBA" id="ARBA00001947"/>
    </source>
</evidence>
<gene>
    <name evidence="5" type="ORF">BKA67DRAFT_413150</name>
</gene>
<reference evidence="5" key="1">
    <citation type="journal article" date="2021" name="Nat. Commun.">
        <title>Genetic determinants of endophytism in the Arabidopsis root mycobiome.</title>
        <authorList>
            <person name="Mesny F."/>
            <person name="Miyauchi S."/>
            <person name="Thiergart T."/>
            <person name="Pickel B."/>
            <person name="Atanasova L."/>
            <person name="Karlsson M."/>
            <person name="Huettel B."/>
            <person name="Barry K.W."/>
            <person name="Haridas S."/>
            <person name="Chen C."/>
            <person name="Bauer D."/>
            <person name="Andreopoulos W."/>
            <person name="Pangilinan J."/>
            <person name="LaButti K."/>
            <person name="Riley R."/>
            <person name="Lipzen A."/>
            <person name="Clum A."/>
            <person name="Drula E."/>
            <person name="Henrissat B."/>
            <person name="Kohler A."/>
            <person name="Grigoriev I.V."/>
            <person name="Martin F.M."/>
            <person name="Hacquard S."/>
        </authorList>
    </citation>
    <scope>NUCLEOTIDE SEQUENCE</scope>
    <source>
        <strain evidence="5">MPI-SDFR-AT-0073</strain>
    </source>
</reference>
<comment type="cofactor">
    <cofactor evidence="1">
        <name>Zn(2+)</name>
        <dbReference type="ChEBI" id="CHEBI:29105"/>
    </cofactor>
</comment>
<dbReference type="PANTHER" id="PTHR43175">
    <property type="entry name" value="CARBONIC ANHYDRASE"/>
    <property type="match status" value="1"/>
</dbReference>
<evidence type="ECO:0000256" key="2">
    <source>
        <dbReference type="ARBA" id="ARBA00006217"/>
    </source>
</evidence>
<dbReference type="Gene3D" id="3.40.1050.10">
    <property type="entry name" value="Carbonic anhydrase"/>
    <property type="match status" value="1"/>
</dbReference>
<dbReference type="SUPFAM" id="SSF53056">
    <property type="entry name" value="beta-carbonic anhydrase, cab"/>
    <property type="match status" value="1"/>
</dbReference>
<sequence length="122" mass="14115">MPKIFIDATVVRSCAGRITPQLENLMFLDHVLQISDVMIMHHTDCSAEIWKNDDVRRDLNQRAPEHNEKIEQLKLPGFDDLLQSVREDVQIVRDSPFIRKELADRTRGFVYDIKSGVVTPVE</sequence>
<protein>
    <recommendedName>
        <fullName evidence="7">Carbonic anhydrase</fullName>
    </recommendedName>
</protein>
<dbReference type="OrthoDB" id="10248475at2759"/>
<evidence type="ECO:0000256" key="3">
    <source>
        <dbReference type="ARBA" id="ARBA00022723"/>
    </source>
</evidence>
<dbReference type="RefSeq" id="XP_045953192.1">
    <property type="nucleotide sequence ID" value="XM_046096770.1"/>
</dbReference>
<keyword evidence="6" id="KW-1185">Reference proteome</keyword>
<organism evidence="5 6">
    <name type="scientific">Truncatella angustata</name>
    <dbReference type="NCBI Taxonomy" id="152316"/>
    <lineage>
        <taxon>Eukaryota</taxon>
        <taxon>Fungi</taxon>
        <taxon>Dikarya</taxon>
        <taxon>Ascomycota</taxon>
        <taxon>Pezizomycotina</taxon>
        <taxon>Sordariomycetes</taxon>
        <taxon>Xylariomycetidae</taxon>
        <taxon>Amphisphaeriales</taxon>
        <taxon>Sporocadaceae</taxon>
        <taxon>Truncatella</taxon>
    </lineage>
</organism>
<proteinExistence type="inferred from homology"/>
<comment type="caution">
    <text evidence="5">The sequence shown here is derived from an EMBL/GenBank/DDBJ whole genome shotgun (WGS) entry which is preliminary data.</text>
</comment>
<dbReference type="SMART" id="SM00947">
    <property type="entry name" value="Pro_CA"/>
    <property type="match status" value="1"/>
</dbReference>
<keyword evidence="3" id="KW-0479">Metal-binding</keyword>
<evidence type="ECO:0008006" key="7">
    <source>
        <dbReference type="Google" id="ProtNLM"/>
    </source>
</evidence>
<dbReference type="InterPro" id="IPR001765">
    <property type="entry name" value="Carbonic_anhydrase"/>
</dbReference>
<evidence type="ECO:0000313" key="5">
    <source>
        <dbReference type="EMBL" id="KAH6646678.1"/>
    </source>
</evidence>
<accession>A0A9P8RLX6</accession>
<dbReference type="GO" id="GO:0004089">
    <property type="term" value="F:carbonate dehydratase activity"/>
    <property type="evidence" value="ECO:0007669"/>
    <property type="project" value="InterPro"/>
</dbReference>
<evidence type="ECO:0000256" key="4">
    <source>
        <dbReference type="ARBA" id="ARBA00022833"/>
    </source>
</evidence>